<gene>
    <name evidence="2" type="ORF">SAMN02982922_2808</name>
</gene>
<dbReference type="EMBL" id="FXBL01000004">
    <property type="protein sequence ID" value="SMH42955.1"/>
    <property type="molecule type" value="Genomic_DNA"/>
</dbReference>
<proteinExistence type="predicted"/>
<organism evidence="2 3">
    <name type="scientific">Mesorhizobium australicum</name>
    <dbReference type="NCBI Taxonomy" id="536018"/>
    <lineage>
        <taxon>Bacteria</taxon>
        <taxon>Pseudomonadati</taxon>
        <taxon>Pseudomonadota</taxon>
        <taxon>Alphaproteobacteria</taxon>
        <taxon>Hyphomicrobiales</taxon>
        <taxon>Phyllobacteriaceae</taxon>
        <taxon>Mesorhizobium</taxon>
    </lineage>
</organism>
<keyword evidence="1" id="KW-0732">Signal</keyword>
<dbReference type="Proteomes" id="UP000193083">
    <property type="component" value="Unassembled WGS sequence"/>
</dbReference>
<sequence>MNTFHTLRRAMIVLLLSASAAFAAPVAAPLDAPVLAQPVAANCNAIAQQMAAQYGGKARATLQNRGGQQVCVVVIVVEGKNGQRAQRIEQVVPAN</sequence>
<evidence type="ECO:0000313" key="3">
    <source>
        <dbReference type="Proteomes" id="UP000193083"/>
    </source>
</evidence>
<feature type="chain" id="PRO_5012553007" description="PepSY domain-containing protein" evidence="1">
    <location>
        <begin position="24"/>
        <end position="95"/>
    </location>
</feature>
<evidence type="ECO:0000313" key="2">
    <source>
        <dbReference type="EMBL" id="SMH42955.1"/>
    </source>
</evidence>
<accession>A0A1X7NX30</accession>
<name>A0A1X7NX30_9HYPH</name>
<dbReference type="AlphaFoldDB" id="A0A1X7NX30"/>
<reference evidence="2 3" key="1">
    <citation type="submission" date="2017-04" db="EMBL/GenBank/DDBJ databases">
        <authorList>
            <person name="Afonso C.L."/>
            <person name="Miller P.J."/>
            <person name="Scott M.A."/>
            <person name="Spackman E."/>
            <person name="Goraichik I."/>
            <person name="Dimitrov K.M."/>
            <person name="Suarez D.L."/>
            <person name="Swayne D.E."/>
        </authorList>
    </citation>
    <scope>NUCLEOTIDE SEQUENCE [LARGE SCALE GENOMIC DNA]</scope>
    <source>
        <strain evidence="2 3">B5P</strain>
    </source>
</reference>
<evidence type="ECO:0008006" key="4">
    <source>
        <dbReference type="Google" id="ProtNLM"/>
    </source>
</evidence>
<keyword evidence="3" id="KW-1185">Reference proteome</keyword>
<evidence type="ECO:0000256" key="1">
    <source>
        <dbReference type="SAM" id="SignalP"/>
    </source>
</evidence>
<feature type="signal peptide" evidence="1">
    <location>
        <begin position="1"/>
        <end position="23"/>
    </location>
</feature>
<protein>
    <recommendedName>
        <fullName evidence="4">PepSY domain-containing protein</fullName>
    </recommendedName>
</protein>
<dbReference type="RefSeq" id="WP_085464712.1">
    <property type="nucleotide sequence ID" value="NZ_FXBL01000004.1"/>
</dbReference>